<dbReference type="Proteomes" id="UP001056455">
    <property type="component" value="Chromosome"/>
</dbReference>
<organism evidence="6 7">
    <name type="scientific">Ornithinimicrobium faecis</name>
    <dbReference type="NCBI Taxonomy" id="2934158"/>
    <lineage>
        <taxon>Bacteria</taxon>
        <taxon>Bacillati</taxon>
        <taxon>Actinomycetota</taxon>
        <taxon>Actinomycetes</taxon>
        <taxon>Micrococcales</taxon>
        <taxon>Ornithinimicrobiaceae</taxon>
        <taxon>Ornithinimicrobium</taxon>
    </lineage>
</organism>
<sequence length="383" mass="41412">MTSPKRVMTIYGTRPEAIKVAPVIKALEASDQFESLTAVTGQHREMLDQVNDIFEIVPDFDLDVFAHGQTLNVLMAKVFERLDPVLLENAPDAVLVQGDTSTVAAASIAAFYRQIPVVHLEAGLRSGNIHSPFPEEANRKITTQVAALHLAPTSTSKANLTREGISDDLIVVTGNTVIDALLHTVEQGLPIADERLAKHVADGDKILLVTTHRRENWGDAMQGVGRALRRIGERYPDLTIVLPAHRNPIVREAVLPHIKDLPNVLVTEPLAYGEFTRVMAASTVVLTDSGGVQEEAPSLGKPVLVMRENTERPEAVEAGTVKLIGTDEERIVTEVTTLLDDETAYAVMGNAVNPYGDGKAAARSVAAISHLLDGTQRPEEFAG</sequence>
<dbReference type="NCBIfam" id="TIGR00236">
    <property type="entry name" value="wecB"/>
    <property type="match status" value="1"/>
</dbReference>
<dbReference type="PANTHER" id="PTHR43174">
    <property type="entry name" value="UDP-N-ACETYLGLUCOSAMINE 2-EPIMERASE"/>
    <property type="match status" value="1"/>
</dbReference>
<dbReference type="CDD" id="cd03786">
    <property type="entry name" value="GTB_UDP-GlcNAc_2-Epimerase"/>
    <property type="match status" value="1"/>
</dbReference>
<comment type="similarity">
    <text evidence="2 4">Belongs to the UDP-N-acetylglucosamine 2-epimerase family.</text>
</comment>
<keyword evidence="1 4" id="KW-0413">Isomerase</keyword>
<evidence type="ECO:0000256" key="3">
    <source>
        <dbReference type="ARBA" id="ARBA00038858"/>
    </source>
</evidence>
<evidence type="ECO:0000259" key="5">
    <source>
        <dbReference type="Pfam" id="PF02350"/>
    </source>
</evidence>
<dbReference type="InterPro" id="IPR029767">
    <property type="entry name" value="WecB-like"/>
</dbReference>
<reference evidence="6" key="1">
    <citation type="submission" date="2022-06" db="EMBL/GenBank/DDBJ databases">
        <title>Ornithinimicrobium HY1793.</title>
        <authorList>
            <person name="Huang Y."/>
        </authorList>
    </citation>
    <scope>NUCLEOTIDE SEQUENCE</scope>
    <source>
        <strain evidence="6">HY1793</strain>
    </source>
</reference>
<evidence type="ECO:0000313" key="6">
    <source>
        <dbReference type="EMBL" id="USQ79794.1"/>
    </source>
</evidence>
<evidence type="ECO:0000313" key="7">
    <source>
        <dbReference type="Proteomes" id="UP001056455"/>
    </source>
</evidence>
<feature type="domain" description="UDP-N-acetylglucosamine 2-epimerase" evidence="5">
    <location>
        <begin position="25"/>
        <end position="368"/>
    </location>
</feature>
<name>A0ABY4YSP3_9MICO</name>
<dbReference type="RefSeq" id="WP_252592898.1">
    <property type="nucleotide sequence ID" value="NZ_CP099489.1"/>
</dbReference>
<dbReference type="EC" id="5.1.3.14" evidence="3"/>
<evidence type="ECO:0000256" key="1">
    <source>
        <dbReference type="ARBA" id="ARBA00023235"/>
    </source>
</evidence>
<accession>A0ABY4YSP3</accession>
<dbReference type="EMBL" id="CP099489">
    <property type="protein sequence ID" value="USQ79794.1"/>
    <property type="molecule type" value="Genomic_DNA"/>
</dbReference>
<evidence type="ECO:0000256" key="2">
    <source>
        <dbReference type="ARBA" id="ARBA00038209"/>
    </source>
</evidence>
<dbReference type="GO" id="GO:0008761">
    <property type="term" value="F:UDP-N-acetylglucosamine 2-epimerase activity"/>
    <property type="evidence" value="ECO:0007669"/>
    <property type="project" value="UniProtKB-EC"/>
</dbReference>
<dbReference type="Pfam" id="PF02350">
    <property type="entry name" value="Epimerase_2"/>
    <property type="match status" value="1"/>
</dbReference>
<dbReference type="InterPro" id="IPR003331">
    <property type="entry name" value="UDP_GlcNAc_Epimerase_2_dom"/>
</dbReference>
<protein>
    <recommendedName>
        <fullName evidence="3">UDP-N-acetylglucosamine 2-epimerase (non-hydrolyzing)</fullName>
        <ecNumber evidence="3">5.1.3.14</ecNumber>
    </recommendedName>
</protein>
<proteinExistence type="inferred from homology"/>
<dbReference type="Gene3D" id="3.40.50.2000">
    <property type="entry name" value="Glycogen Phosphorylase B"/>
    <property type="match status" value="2"/>
</dbReference>
<evidence type="ECO:0000256" key="4">
    <source>
        <dbReference type="RuleBase" id="RU003513"/>
    </source>
</evidence>
<keyword evidence="7" id="KW-1185">Reference proteome</keyword>
<dbReference type="SUPFAM" id="SSF53756">
    <property type="entry name" value="UDP-Glycosyltransferase/glycogen phosphorylase"/>
    <property type="match status" value="1"/>
</dbReference>
<gene>
    <name evidence="6" type="primary">wecB</name>
    <name evidence="6" type="ORF">NF556_19755</name>
</gene>
<dbReference type="PANTHER" id="PTHR43174:SF2">
    <property type="entry name" value="UDP-N-ACETYLGLUCOSAMINE 2-EPIMERASE"/>
    <property type="match status" value="1"/>
</dbReference>